<dbReference type="PROSITE" id="PS51257">
    <property type="entry name" value="PROKAR_LIPOPROTEIN"/>
    <property type="match status" value="1"/>
</dbReference>
<organism evidence="1 2">
    <name type="scientific">Xenophilus arseniciresistens</name>
    <dbReference type="NCBI Taxonomy" id="1283306"/>
    <lineage>
        <taxon>Bacteria</taxon>
        <taxon>Pseudomonadati</taxon>
        <taxon>Pseudomonadota</taxon>
        <taxon>Betaproteobacteria</taxon>
        <taxon>Burkholderiales</taxon>
        <taxon>Comamonadaceae</taxon>
        <taxon>Xenophilus</taxon>
    </lineage>
</organism>
<gene>
    <name evidence="1" type="ORF">PGB34_08730</name>
</gene>
<evidence type="ECO:0008006" key="3">
    <source>
        <dbReference type="Google" id="ProtNLM"/>
    </source>
</evidence>
<dbReference type="RefSeq" id="WP_271427702.1">
    <property type="nucleotide sequence ID" value="NZ_JAQIPB010000003.1"/>
</dbReference>
<protein>
    <recommendedName>
        <fullName evidence="3">Phosphoglycerate mutase</fullName>
    </recommendedName>
</protein>
<name>A0AAE3SZE3_9BURK</name>
<keyword evidence="2" id="KW-1185">Reference proteome</keyword>
<sequence>MPFSRTPPHLLIPFASHAGVACRMALHELDLPHLQALLARLTPSGEDRQDDTSLSPPHERALARARGLTPVDGQLPWAALAARERGLPGADDGQGWGLLTLCHWQVGLSEVVLGDPQQMGITARESDALLAVVKPFFEEDGLALFPGPQPGQWLVHGTLLEGLATASVDRAIGQPLAAWLPMGDAARPLRRLQNEMQMLLYTHPVNDERATHGMTPINSFWLSGTGPAPAKAQALAPAPEIATQLRESALQDDGASWAHCWATLDASTLAAWRARADAGQPMTLTLCGPRAALRLENRPRGLGGWLRARLRKPDVAAVLEAL</sequence>
<proteinExistence type="predicted"/>
<evidence type="ECO:0000313" key="1">
    <source>
        <dbReference type="EMBL" id="MDA7416450.1"/>
    </source>
</evidence>
<comment type="caution">
    <text evidence="1">The sequence shown here is derived from an EMBL/GenBank/DDBJ whole genome shotgun (WGS) entry which is preliminary data.</text>
</comment>
<reference evidence="1" key="1">
    <citation type="submission" date="2023-01" db="EMBL/GenBank/DDBJ databases">
        <title>Xenophilus mangrovi sp. nov., isolated from soil of Mangrove nature reserve.</title>
        <authorList>
            <person name="Xu S."/>
            <person name="Liu Z."/>
            <person name="Xu Y."/>
        </authorList>
    </citation>
    <scope>NUCLEOTIDE SEQUENCE</scope>
    <source>
        <strain evidence="1">YW8</strain>
    </source>
</reference>
<accession>A0AAE3SZE3</accession>
<dbReference type="EMBL" id="JAQIPB010000003">
    <property type="protein sequence ID" value="MDA7416450.1"/>
    <property type="molecule type" value="Genomic_DNA"/>
</dbReference>
<dbReference type="AlphaFoldDB" id="A0AAE3SZE3"/>
<dbReference type="Proteomes" id="UP001212602">
    <property type="component" value="Unassembled WGS sequence"/>
</dbReference>
<evidence type="ECO:0000313" key="2">
    <source>
        <dbReference type="Proteomes" id="UP001212602"/>
    </source>
</evidence>